<dbReference type="GO" id="GO:0016853">
    <property type="term" value="F:isomerase activity"/>
    <property type="evidence" value="ECO:0007669"/>
    <property type="project" value="UniProtKB-KW"/>
</dbReference>
<evidence type="ECO:0000259" key="3">
    <source>
        <dbReference type="Pfam" id="PF01261"/>
    </source>
</evidence>
<feature type="domain" description="Xylose isomerase-like TIM barrel" evidence="3">
    <location>
        <begin position="34"/>
        <end position="271"/>
    </location>
</feature>
<name>A0ABW3N1W5_9MICO</name>
<protein>
    <submittedName>
        <fullName evidence="4">Sugar phosphate isomerase/epimerase family protein</fullName>
    </submittedName>
</protein>
<comment type="caution">
    <text evidence="4">The sequence shown here is derived from an EMBL/GenBank/DDBJ whole genome shotgun (WGS) entry which is preliminary data.</text>
</comment>
<evidence type="ECO:0000256" key="1">
    <source>
        <dbReference type="ARBA" id="ARBA00023277"/>
    </source>
</evidence>
<keyword evidence="1" id="KW-0119">Carbohydrate metabolism</keyword>
<reference evidence="5" key="1">
    <citation type="journal article" date="2019" name="Int. J. Syst. Evol. Microbiol.">
        <title>The Global Catalogue of Microorganisms (GCM) 10K type strain sequencing project: providing services to taxonomists for standard genome sequencing and annotation.</title>
        <authorList>
            <consortium name="The Broad Institute Genomics Platform"/>
            <consortium name="The Broad Institute Genome Sequencing Center for Infectious Disease"/>
            <person name="Wu L."/>
            <person name="Ma J."/>
        </authorList>
    </citation>
    <scope>NUCLEOTIDE SEQUENCE [LARGE SCALE GENOMIC DNA]</scope>
    <source>
        <strain evidence="5">CCUG 57508</strain>
    </source>
</reference>
<evidence type="ECO:0000313" key="4">
    <source>
        <dbReference type="EMBL" id="MFD1056811.1"/>
    </source>
</evidence>
<dbReference type="PANTHER" id="PTHR12110">
    <property type="entry name" value="HYDROXYPYRUVATE ISOMERASE"/>
    <property type="match status" value="1"/>
</dbReference>
<dbReference type="InterPro" id="IPR036237">
    <property type="entry name" value="Xyl_isomerase-like_sf"/>
</dbReference>
<dbReference type="RefSeq" id="WP_386054974.1">
    <property type="nucleotide sequence ID" value="NZ_JBHTKH010000028.1"/>
</dbReference>
<organism evidence="4 5">
    <name type="scientific">Terrabacter terrigena</name>
    <dbReference type="NCBI Taxonomy" id="574718"/>
    <lineage>
        <taxon>Bacteria</taxon>
        <taxon>Bacillati</taxon>
        <taxon>Actinomycetota</taxon>
        <taxon>Actinomycetes</taxon>
        <taxon>Micrococcales</taxon>
        <taxon>Intrasporangiaceae</taxon>
        <taxon>Terrabacter</taxon>
    </lineage>
</organism>
<evidence type="ECO:0000313" key="5">
    <source>
        <dbReference type="Proteomes" id="UP001597046"/>
    </source>
</evidence>
<dbReference type="EMBL" id="JBHTKH010000028">
    <property type="protein sequence ID" value="MFD1056811.1"/>
    <property type="molecule type" value="Genomic_DNA"/>
</dbReference>
<dbReference type="SUPFAM" id="SSF51658">
    <property type="entry name" value="Xylose isomerase-like"/>
    <property type="match status" value="1"/>
</dbReference>
<dbReference type="PANTHER" id="PTHR12110:SF48">
    <property type="entry name" value="BLL3656 PROTEIN"/>
    <property type="match status" value="1"/>
</dbReference>
<gene>
    <name evidence="4" type="ORF">ACFQ2V_21095</name>
</gene>
<dbReference type="InterPro" id="IPR050312">
    <property type="entry name" value="IolE/XylAMocC-like"/>
</dbReference>
<accession>A0ABW3N1W5</accession>
<feature type="compositionally biased region" description="Polar residues" evidence="2">
    <location>
        <begin position="8"/>
        <end position="23"/>
    </location>
</feature>
<dbReference type="Proteomes" id="UP001597046">
    <property type="component" value="Unassembled WGS sequence"/>
</dbReference>
<dbReference type="Pfam" id="PF01261">
    <property type="entry name" value="AP_endonuc_2"/>
    <property type="match status" value="1"/>
</dbReference>
<dbReference type="InterPro" id="IPR013022">
    <property type="entry name" value="Xyl_isomerase-like_TIM-brl"/>
</dbReference>
<keyword evidence="4" id="KW-0413">Isomerase</keyword>
<evidence type="ECO:0000256" key="2">
    <source>
        <dbReference type="SAM" id="MobiDB-lite"/>
    </source>
</evidence>
<sequence>MSAELLATSWTTTGPNQTTDGVTRSTLDIRDRARAAAQAGFAGIGFTLEDLEAGLDVISWPDLKRLCDDLGFAYTEVELITDWWTSGDRRQRSDVHRNKLLDAATVLGARQIKIAGEVVKDAVSMPPQTMDLPAWAGELNHLAAQAQDAGTRVALEVLPMSNIADFTEAARLIEAADHACAGLTVDIWHLERGPSTLEDLAGVPGEKVFCVELNDAHREQVGTLLQDTMRNRQLCGEGDFDVRGFISTLQGIGFDGPWGVEIISDVHHSRPLAESLPDVVRTALKQF</sequence>
<feature type="region of interest" description="Disordered" evidence="2">
    <location>
        <begin position="1"/>
        <end position="23"/>
    </location>
</feature>
<proteinExistence type="predicted"/>
<keyword evidence="5" id="KW-1185">Reference proteome</keyword>
<dbReference type="Gene3D" id="3.20.20.150">
    <property type="entry name" value="Divalent-metal-dependent TIM barrel enzymes"/>
    <property type="match status" value="1"/>
</dbReference>